<dbReference type="PANTHER" id="PTHR39321:SF3">
    <property type="entry name" value="PHOSPHOPANTETHEINE ADENYLYLTRANSFERASE"/>
    <property type="match status" value="1"/>
</dbReference>
<dbReference type="Pfam" id="PF01467">
    <property type="entry name" value="CTP_transf_like"/>
    <property type="match status" value="1"/>
</dbReference>
<protein>
    <recommendedName>
        <fullName evidence="10">Probable nicotinate-nucleotide adenylyltransferase</fullName>
        <ecNumber evidence="10">2.7.7.18</ecNumber>
    </recommendedName>
    <alternativeName>
        <fullName evidence="10">Deamido-NAD(+) diphosphorylase</fullName>
    </alternativeName>
    <alternativeName>
        <fullName evidence="10">Deamido-NAD(+) pyrophosphorylase</fullName>
    </alternativeName>
    <alternativeName>
        <fullName evidence="10">Nicotinate mononucleotide adenylyltransferase</fullName>
        <shortName evidence="10">NaMN adenylyltransferase</shortName>
    </alternativeName>
</protein>
<evidence type="ECO:0000256" key="2">
    <source>
        <dbReference type="ARBA" id="ARBA00005019"/>
    </source>
</evidence>
<evidence type="ECO:0000259" key="11">
    <source>
        <dbReference type="Pfam" id="PF01467"/>
    </source>
</evidence>
<sequence length="189" mass="21909">MKRVGILGGTFDPPHLGHLIIAEEVRLSLSLEEIWFIPSYTPPHKDEAKSSPEHRKKMLAHAIEGNKAFKMEALEIERSGKSYTVDTMKELSERYPQTEFFFIIGADMVEYLPNWHRINELIHLVTFAGVKRSGYKLDSPYPVVEVEVPTIDISSTFIRRRVKEGKTVNYFIPESVYAYMKENKLYENK</sequence>
<comment type="caution">
    <text evidence="12">The sequence shown here is derived from an EMBL/GenBank/DDBJ whole genome shotgun (WGS) entry which is preliminary data.</text>
</comment>
<evidence type="ECO:0000256" key="9">
    <source>
        <dbReference type="ARBA" id="ARBA00048721"/>
    </source>
</evidence>
<dbReference type="SUPFAM" id="SSF52374">
    <property type="entry name" value="Nucleotidylyl transferase"/>
    <property type="match status" value="1"/>
</dbReference>
<proteinExistence type="inferred from homology"/>
<evidence type="ECO:0000256" key="5">
    <source>
        <dbReference type="ARBA" id="ARBA00022695"/>
    </source>
</evidence>
<evidence type="ECO:0000256" key="6">
    <source>
        <dbReference type="ARBA" id="ARBA00022741"/>
    </source>
</evidence>
<keyword evidence="13" id="KW-1185">Reference proteome</keyword>
<evidence type="ECO:0000256" key="10">
    <source>
        <dbReference type="HAMAP-Rule" id="MF_00244"/>
    </source>
</evidence>
<accession>A0ABV7A649</accession>
<comment type="catalytic activity">
    <reaction evidence="9 10">
        <text>nicotinate beta-D-ribonucleotide + ATP + H(+) = deamido-NAD(+) + diphosphate</text>
        <dbReference type="Rhea" id="RHEA:22860"/>
        <dbReference type="ChEBI" id="CHEBI:15378"/>
        <dbReference type="ChEBI" id="CHEBI:30616"/>
        <dbReference type="ChEBI" id="CHEBI:33019"/>
        <dbReference type="ChEBI" id="CHEBI:57502"/>
        <dbReference type="ChEBI" id="CHEBI:58437"/>
        <dbReference type="EC" id="2.7.7.18"/>
    </reaction>
</comment>
<dbReference type="Proteomes" id="UP001595387">
    <property type="component" value="Unassembled WGS sequence"/>
</dbReference>
<organism evidence="12 13">
    <name type="scientific">Virgibacillus sediminis</name>
    <dbReference type="NCBI Taxonomy" id="202260"/>
    <lineage>
        <taxon>Bacteria</taxon>
        <taxon>Bacillati</taxon>
        <taxon>Bacillota</taxon>
        <taxon>Bacilli</taxon>
        <taxon>Bacillales</taxon>
        <taxon>Bacillaceae</taxon>
        <taxon>Virgibacillus</taxon>
    </lineage>
</organism>
<reference evidence="13" key="1">
    <citation type="journal article" date="2019" name="Int. J. Syst. Evol. Microbiol.">
        <title>The Global Catalogue of Microorganisms (GCM) 10K type strain sequencing project: providing services to taxonomists for standard genome sequencing and annotation.</title>
        <authorList>
            <consortium name="The Broad Institute Genomics Platform"/>
            <consortium name="The Broad Institute Genome Sequencing Center for Infectious Disease"/>
            <person name="Wu L."/>
            <person name="Ma J."/>
        </authorList>
    </citation>
    <scope>NUCLEOTIDE SEQUENCE [LARGE SCALE GENOMIC DNA]</scope>
    <source>
        <strain evidence="13">KCTC 13193</strain>
    </source>
</reference>
<keyword evidence="6 10" id="KW-0547">Nucleotide-binding</keyword>
<dbReference type="NCBIfam" id="TIGR00125">
    <property type="entry name" value="cyt_tran_rel"/>
    <property type="match status" value="1"/>
</dbReference>
<keyword evidence="7 10" id="KW-0067">ATP-binding</keyword>
<keyword evidence="8 10" id="KW-0520">NAD</keyword>
<dbReference type="NCBIfam" id="NF000841">
    <property type="entry name" value="PRK00071.1-4"/>
    <property type="match status" value="1"/>
</dbReference>
<dbReference type="RefSeq" id="WP_390305383.1">
    <property type="nucleotide sequence ID" value="NZ_JBHRRZ010000015.1"/>
</dbReference>
<keyword evidence="4 10" id="KW-0808">Transferase</keyword>
<comment type="function">
    <text evidence="1 10">Catalyzes the reversible adenylation of nicotinate mononucleotide (NaMN) to nicotinic acid adenine dinucleotide (NaAD).</text>
</comment>
<dbReference type="InterPro" id="IPR004821">
    <property type="entry name" value="Cyt_trans-like"/>
</dbReference>
<dbReference type="PANTHER" id="PTHR39321">
    <property type="entry name" value="NICOTINATE-NUCLEOTIDE ADENYLYLTRANSFERASE-RELATED"/>
    <property type="match status" value="1"/>
</dbReference>
<evidence type="ECO:0000313" key="12">
    <source>
        <dbReference type="EMBL" id="MFC2948418.1"/>
    </source>
</evidence>
<name>A0ABV7A649_9BACI</name>
<dbReference type="Gene3D" id="3.40.50.620">
    <property type="entry name" value="HUPs"/>
    <property type="match status" value="1"/>
</dbReference>
<evidence type="ECO:0000256" key="8">
    <source>
        <dbReference type="ARBA" id="ARBA00023027"/>
    </source>
</evidence>
<keyword evidence="5 10" id="KW-0548">Nucleotidyltransferase</keyword>
<comment type="pathway">
    <text evidence="2 10">Cofactor biosynthesis; NAD(+) biosynthesis; deamido-NAD(+) from nicotinate D-ribonucleotide: step 1/1.</text>
</comment>
<keyword evidence="3 10" id="KW-0662">Pyridine nucleotide biosynthesis</keyword>
<dbReference type="EC" id="2.7.7.18" evidence="10"/>
<dbReference type="NCBIfam" id="TIGR00482">
    <property type="entry name" value="nicotinate (nicotinamide) nucleotide adenylyltransferase"/>
    <property type="match status" value="1"/>
</dbReference>
<dbReference type="HAMAP" id="MF_00244">
    <property type="entry name" value="NaMN_adenylyltr"/>
    <property type="match status" value="1"/>
</dbReference>
<evidence type="ECO:0000256" key="1">
    <source>
        <dbReference type="ARBA" id="ARBA00002324"/>
    </source>
</evidence>
<dbReference type="CDD" id="cd02165">
    <property type="entry name" value="NMNAT"/>
    <property type="match status" value="1"/>
</dbReference>
<evidence type="ECO:0000256" key="7">
    <source>
        <dbReference type="ARBA" id="ARBA00022840"/>
    </source>
</evidence>
<evidence type="ECO:0000313" key="13">
    <source>
        <dbReference type="Proteomes" id="UP001595387"/>
    </source>
</evidence>
<dbReference type="GO" id="GO:0004515">
    <property type="term" value="F:nicotinate-nucleotide adenylyltransferase activity"/>
    <property type="evidence" value="ECO:0007669"/>
    <property type="project" value="UniProtKB-EC"/>
</dbReference>
<dbReference type="InterPro" id="IPR014729">
    <property type="entry name" value="Rossmann-like_a/b/a_fold"/>
</dbReference>
<feature type="domain" description="Cytidyltransferase-like" evidence="11">
    <location>
        <begin position="6"/>
        <end position="161"/>
    </location>
</feature>
<evidence type="ECO:0000256" key="3">
    <source>
        <dbReference type="ARBA" id="ARBA00022642"/>
    </source>
</evidence>
<dbReference type="NCBIfam" id="NF000840">
    <property type="entry name" value="PRK00071.1-3"/>
    <property type="match status" value="1"/>
</dbReference>
<dbReference type="InterPro" id="IPR005248">
    <property type="entry name" value="NadD/NMNAT"/>
</dbReference>
<dbReference type="EMBL" id="JBHRRZ010000015">
    <property type="protein sequence ID" value="MFC2948418.1"/>
    <property type="molecule type" value="Genomic_DNA"/>
</dbReference>
<gene>
    <name evidence="10" type="primary">nadD</name>
    <name evidence="12" type="ORF">ACFODW_08700</name>
</gene>
<evidence type="ECO:0000256" key="4">
    <source>
        <dbReference type="ARBA" id="ARBA00022679"/>
    </source>
</evidence>
<comment type="similarity">
    <text evidence="10">Belongs to the NadD family.</text>
</comment>